<evidence type="ECO:0000256" key="7">
    <source>
        <dbReference type="ARBA" id="ARBA00023136"/>
    </source>
</evidence>
<keyword evidence="10" id="KW-1185">Reference proteome</keyword>
<evidence type="ECO:0000256" key="5">
    <source>
        <dbReference type="ARBA" id="ARBA00022824"/>
    </source>
</evidence>
<keyword evidence="6 8" id="KW-1133">Transmembrane helix</keyword>
<dbReference type="Proteomes" id="UP000077202">
    <property type="component" value="Unassembled WGS sequence"/>
</dbReference>
<evidence type="ECO:0000256" key="8">
    <source>
        <dbReference type="SAM" id="Phobius"/>
    </source>
</evidence>
<comment type="caution">
    <text evidence="9">The sequence shown here is derived from an EMBL/GenBank/DDBJ whole genome shotgun (WGS) entry which is preliminary data.</text>
</comment>
<keyword evidence="4 8" id="KW-0812">Transmembrane</keyword>
<dbReference type="EMBL" id="LVLJ01003216">
    <property type="protein sequence ID" value="OAE22343.1"/>
    <property type="molecule type" value="Genomic_DNA"/>
</dbReference>
<feature type="transmembrane region" description="Helical" evidence="8">
    <location>
        <begin position="76"/>
        <end position="93"/>
    </location>
</feature>
<dbReference type="PANTHER" id="PTHR19315">
    <property type="entry name" value="ER MEMBRANE PROTEIN COMPLEX SUBUNIT 4"/>
    <property type="match status" value="1"/>
</dbReference>
<dbReference type="Pfam" id="PF06417">
    <property type="entry name" value="EMC4"/>
    <property type="match status" value="1"/>
</dbReference>
<evidence type="ECO:0000256" key="2">
    <source>
        <dbReference type="ARBA" id="ARBA00007715"/>
    </source>
</evidence>
<protein>
    <recommendedName>
        <fullName evidence="3">ER membrane protein complex subunit 4</fullName>
    </recommendedName>
</protein>
<evidence type="ECO:0000313" key="9">
    <source>
        <dbReference type="EMBL" id="OAE22343.1"/>
    </source>
</evidence>
<keyword evidence="7 8" id="KW-0472">Membrane</keyword>
<evidence type="ECO:0000256" key="1">
    <source>
        <dbReference type="ARBA" id="ARBA00004477"/>
    </source>
</evidence>
<evidence type="ECO:0000313" key="10">
    <source>
        <dbReference type="Proteomes" id="UP000077202"/>
    </source>
</evidence>
<name>A0A176VPL1_MARPO</name>
<dbReference type="InterPro" id="IPR009445">
    <property type="entry name" value="TMEM85/Emc4"/>
</dbReference>
<accession>A0A176VPL1</accession>
<dbReference type="GO" id="GO:0005789">
    <property type="term" value="C:endoplasmic reticulum membrane"/>
    <property type="evidence" value="ECO:0007669"/>
    <property type="project" value="UniProtKB-SubCell"/>
</dbReference>
<comment type="subcellular location">
    <subcellularLocation>
        <location evidence="1">Endoplasmic reticulum membrane</location>
        <topology evidence="1">Multi-pass membrane protein</topology>
    </subcellularLocation>
</comment>
<dbReference type="AlphaFoldDB" id="A0A176VPL1"/>
<evidence type="ECO:0000256" key="3">
    <source>
        <dbReference type="ARBA" id="ARBA00020820"/>
    </source>
</evidence>
<gene>
    <name evidence="9" type="ORF">AXG93_1024s1110</name>
</gene>
<organism evidence="9 10">
    <name type="scientific">Marchantia polymorpha subsp. ruderalis</name>
    <dbReference type="NCBI Taxonomy" id="1480154"/>
    <lineage>
        <taxon>Eukaryota</taxon>
        <taxon>Viridiplantae</taxon>
        <taxon>Streptophyta</taxon>
        <taxon>Embryophyta</taxon>
        <taxon>Marchantiophyta</taxon>
        <taxon>Marchantiopsida</taxon>
        <taxon>Marchantiidae</taxon>
        <taxon>Marchantiales</taxon>
        <taxon>Marchantiaceae</taxon>
        <taxon>Marchantia</taxon>
    </lineage>
</organism>
<keyword evidence="5" id="KW-0256">Endoplasmic reticulum</keyword>
<comment type="similarity">
    <text evidence="2">Belongs to the EMC4 family.</text>
</comment>
<evidence type="ECO:0000256" key="4">
    <source>
        <dbReference type="ARBA" id="ARBA00022692"/>
    </source>
</evidence>
<reference evidence="9" key="1">
    <citation type="submission" date="2016-03" db="EMBL/GenBank/DDBJ databases">
        <title>Mechanisms controlling the formation of the plant cell surface in tip-growing cells are functionally conserved among land plants.</title>
        <authorList>
            <person name="Honkanen S."/>
            <person name="Jones V.A."/>
            <person name="Morieri G."/>
            <person name="Champion C."/>
            <person name="Hetherington A.J."/>
            <person name="Kelly S."/>
            <person name="Saint-Marcoux D."/>
            <person name="Proust H."/>
            <person name="Prescott H."/>
            <person name="Dolan L."/>
        </authorList>
    </citation>
    <scope>NUCLEOTIDE SEQUENCE [LARGE SCALE GENOMIC DNA]</scope>
    <source>
        <tissue evidence="9">Whole gametophyte</tissue>
    </source>
</reference>
<evidence type="ECO:0000256" key="6">
    <source>
        <dbReference type="ARBA" id="ARBA00022989"/>
    </source>
</evidence>
<proteinExistence type="inferred from homology"/>
<sequence length="128" mass="13714">MERSSARGASGGRKWAVELCDSAPSSSIRDVPDPLGYSRTSLELEESAPGKAKKEIDANFKQAKAWETAQAPFKNLFMIGFMMWMAGLGLGLWKLNSLGLLPTHASDWVSTLAPPTNVEFSGGGVPLS</sequence>